<proteinExistence type="inferred from homology"/>
<organism evidence="6 7">
    <name type="scientific">Actinomyces johnsonii F0510</name>
    <dbReference type="NCBI Taxonomy" id="1227262"/>
    <lineage>
        <taxon>Bacteria</taxon>
        <taxon>Bacillati</taxon>
        <taxon>Actinomycetota</taxon>
        <taxon>Actinomycetes</taxon>
        <taxon>Actinomycetales</taxon>
        <taxon>Actinomycetaceae</taxon>
        <taxon>Actinomyces</taxon>
    </lineage>
</organism>
<comment type="similarity">
    <text evidence="1">Belongs to the SorC transcriptional regulatory family.</text>
</comment>
<reference evidence="6 7" key="1">
    <citation type="submission" date="2013-06" db="EMBL/GenBank/DDBJ databases">
        <authorList>
            <person name="Weinstock G."/>
            <person name="Sodergren E."/>
            <person name="Lobos E.A."/>
            <person name="Fulton L."/>
            <person name="Fulton R."/>
            <person name="Courtney L."/>
            <person name="Fronick C."/>
            <person name="O'Laughlin M."/>
            <person name="Godfrey J."/>
            <person name="Wilson R.M."/>
            <person name="Miner T."/>
            <person name="Farmer C."/>
            <person name="Delehaunty K."/>
            <person name="Cordes M."/>
            <person name="Minx P."/>
            <person name="Tomlinson C."/>
            <person name="Chen J."/>
            <person name="Wollam A."/>
            <person name="Pepin K.H."/>
            <person name="Bhonagiri V."/>
            <person name="Zhang X."/>
            <person name="Warren W."/>
            <person name="Mitreva M."/>
            <person name="Mardis E.R."/>
            <person name="Wilson R.K."/>
        </authorList>
    </citation>
    <scope>NUCLEOTIDE SEQUENCE [LARGE SCALE GENOMIC DNA]</scope>
    <source>
        <strain evidence="6 7">F0510</strain>
    </source>
</reference>
<dbReference type="AlphaFoldDB" id="U1RP87"/>
<dbReference type="SUPFAM" id="SSF100950">
    <property type="entry name" value="NagB/RpiA/CoA transferase-like"/>
    <property type="match status" value="1"/>
</dbReference>
<dbReference type="HOGENOM" id="CLU_2204411_0_0_11"/>
<dbReference type="RefSeq" id="WP_009233224.1">
    <property type="nucleotide sequence ID" value="NZ_KE951579.1"/>
</dbReference>
<evidence type="ECO:0000259" key="5">
    <source>
        <dbReference type="Pfam" id="PF04198"/>
    </source>
</evidence>
<dbReference type="PANTHER" id="PTHR34294:SF1">
    <property type="entry name" value="TRANSCRIPTIONAL REGULATOR LSRR"/>
    <property type="match status" value="1"/>
</dbReference>
<evidence type="ECO:0000256" key="3">
    <source>
        <dbReference type="ARBA" id="ARBA00023125"/>
    </source>
</evidence>
<dbReference type="Gene3D" id="3.40.50.1360">
    <property type="match status" value="1"/>
</dbReference>
<keyword evidence="2" id="KW-0805">Transcription regulation</keyword>
<sequence>MLSEARRHGIVAVTVSHPIERLMALEERLTRAFGLKEARVAEGNHVRTALCDRTLCLDPSRLSEIPLVIGVAAGRDKVDALRATLRGDYLSALVTDESTARSLLEGV</sequence>
<dbReference type="PATRIC" id="fig|1227262.3.peg.497"/>
<evidence type="ECO:0000256" key="1">
    <source>
        <dbReference type="ARBA" id="ARBA00010466"/>
    </source>
</evidence>
<feature type="domain" description="Sugar-binding" evidence="5">
    <location>
        <begin position="41"/>
        <end position="105"/>
    </location>
</feature>
<dbReference type="InterPro" id="IPR037171">
    <property type="entry name" value="NagB/RpiA_transferase-like"/>
</dbReference>
<name>U1RP87_9ACTO</name>
<evidence type="ECO:0000313" key="7">
    <source>
        <dbReference type="Proteomes" id="UP000016498"/>
    </source>
</evidence>
<evidence type="ECO:0000313" key="6">
    <source>
        <dbReference type="EMBL" id="ERH21458.1"/>
    </source>
</evidence>
<dbReference type="Proteomes" id="UP000016498">
    <property type="component" value="Unassembled WGS sequence"/>
</dbReference>
<accession>U1RP87</accession>
<evidence type="ECO:0000256" key="4">
    <source>
        <dbReference type="ARBA" id="ARBA00023163"/>
    </source>
</evidence>
<dbReference type="Pfam" id="PF04198">
    <property type="entry name" value="Sugar-bind"/>
    <property type="match status" value="1"/>
</dbReference>
<keyword evidence="3" id="KW-0238">DNA-binding</keyword>
<dbReference type="EMBL" id="AWSD01000064">
    <property type="protein sequence ID" value="ERH21458.1"/>
    <property type="molecule type" value="Genomic_DNA"/>
</dbReference>
<dbReference type="PANTHER" id="PTHR34294">
    <property type="entry name" value="TRANSCRIPTIONAL REGULATOR-RELATED"/>
    <property type="match status" value="1"/>
</dbReference>
<dbReference type="GO" id="GO:0003677">
    <property type="term" value="F:DNA binding"/>
    <property type="evidence" value="ECO:0007669"/>
    <property type="project" value="UniProtKB-KW"/>
</dbReference>
<comment type="caution">
    <text evidence="6">The sequence shown here is derived from an EMBL/GenBank/DDBJ whole genome shotgun (WGS) entry which is preliminary data.</text>
</comment>
<evidence type="ECO:0000256" key="2">
    <source>
        <dbReference type="ARBA" id="ARBA00023015"/>
    </source>
</evidence>
<dbReference type="GO" id="GO:0030246">
    <property type="term" value="F:carbohydrate binding"/>
    <property type="evidence" value="ECO:0007669"/>
    <property type="project" value="InterPro"/>
</dbReference>
<protein>
    <recommendedName>
        <fullName evidence="5">Sugar-binding domain-containing protein</fullName>
    </recommendedName>
</protein>
<dbReference type="InterPro" id="IPR007324">
    <property type="entry name" value="Sugar-bd_dom_put"/>
</dbReference>
<gene>
    <name evidence="6" type="ORF">HMPREF1549_00627</name>
</gene>
<keyword evidence="4" id="KW-0804">Transcription</keyword>
<dbReference type="InterPro" id="IPR051054">
    <property type="entry name" value="SorC_transcr_regulators"/>
</dbReference>